<dbReference type="EMBL" id="JANBUL010000062">
    <property type="protein sequence ID" value="KAJ2782787.1"/>
    <property type="molecule type" value="Genomic_DNA"/>
</dbReference>
<evidence type="ECO:0000313" key="3">
    <source>
        <dbReference type="EMBL" id="KAJ2782787.1"/>
    </source>
</evidence>
<evidence type="ECO:0000313" key="4">
    <source>
        <dbReference type="Proteomes" id="UP001140217"/>
    </source>
</evidence>
<name>A0A9W8LKG1_9FUNG</name>
<dbReference type="AlphaFoldDB" id="A0A9W8LKG1"/>
<gene>
    <name evidence="3" type="primary">HORMAD1</name>
    <name evidence="3" type="ORF">H4R18_002059</name>
</gene>
<dbReference type="InterPro" id="IPR003511">
    <property type="entry name" value="HORMA_dom"/>
</dbReference>
<keyword evidence="4" id="KW-1185">Reference proteome</keyword>
<feature type="domain" description="HORMA" evidence="2">
    <location>
        <begin position="14"/>
        <end position="210"/>
    </location>
</feature>
<comment type="caution">
    <text evidence="3">The sequence shown here is derived from an EMBL/GenBank/DDBJ whole genome shotgun (WGS) entry which is preliminary data.</text>
</comment>
<evidence type="ECO:0000259" key="2">
    <source>
        <dbReference type="PROSITE" id="PS50815"/>
    </source>
</evidence>
<dbReference type="CDD" id="cd15489">
    <property type="entry name" value="PHD_SF"/>
    <property type="match status" value="1"/>
</dbReference>
<proteinExistence type="predicted"/>
<protein>
    <submittedName>
        <fullName evidence="3">HORMA domain-containing protein 1</fullName>
    </submittedName>
</protein>
<dbReference type="Pfam" id="PF02301">
    <property type="entry name" value="HORMA"/>
    <property type="match status" value="1"/>
</dbReference>
<feature type="compositionally biased region" description="Low complexity" evidence="1">
    <location>
        <begin position="268"/>
        <end position="280"/>
    </location>
</feature>
<evidence type="ECO:0000256" key="1">
    <source>
        <dbReference type="SAM" id="MobiDB-lite"/>
    </source>
</evidence>
<feature type="region of interest" description="Disordered" evidence="1">
    <location>
        <begin position="268"/>
        <end position="297"/>
    </location>
</feature>
<sequence>MSLSVSGSGAAMSVSAKMYISDVLYIALSEIAYYRYLLPASFFDEAWFEGIDVHRIRAGQSAESDQLLEILRGACDCMSRGYLRSLAFGLSVHPDDALYIRELYAFQFEASAVAGNKAGRARDAAGSGRDLLHRLVLLLQEMEASRISVVKTHISARIVLVPGAPAGYAPPSFLPLGGGSGAGCYAVMPQFGSAQVGRMDKAGAAVQLCVLSVEGPAQDPPLGSTKCPAPVQMSIDDDPGARVFAAVPSIAAGHGQTVVTRGQQKKQLLGGNGAAAGQPGPRRPGRPARGSQPPRDVAATAASGGGCECQIGGGGSEAVVTCYRCKRACHAQCYALDGGPAPLPLVCATCQAAGAGAGAGTHAVTRLALARRAAAFLCRGGDGLVFSLLKDVGCTRHRGRAVIAALQALGLMRIVPGTYPRQFTVAPDSRAAAQASLFSDDILTALAAASE</sequence>
<dbReference type="OrthoDB" id="1928087at2759"/>
<dbReference type="SUPFAM" id="SSF56019">
    <property type="entry name" value="The spindle assembly checkpoint protein mad2"/>
    <property type="match status" value="1"/>
</dbReference>
<accession>A0A9W8LKG1</accession>
<dbReference type="InterPro" id="IPR036570">
    <property type="entry name" value="HORMA_dom_sf"/>
</dbReference>
<organism evidence="3 4">
    <name type="scientific">Coemansia javaensis</name>
    <dbReference type="NCBI Taxonomy" id="2761396"/>
    <lineage>
        <taxon>Eukaryota</taxon>
        <taxon>Fungi</taxon>
        <taxon>Fungi incertae sedis</taxon>
        <taxon>Zoopagomycota</taxon>
        <taxon>Kickxellomycotina</taxon>
        <taxon>Kickxellomycetes</taxon>
        <taxon>Kickxellales</taxon>
        <taxon>Kickxellaceae</taxon>
        <taxon>Coemansia</taxon>
    </lineage>
</organism>
<reference evidence="3" key="1">
    <citation type="submission" date="2022-07" db="EMBL/GenBank/DDBJ databases">
        <title>Phylogenomic reconstructions and comparative analyses of Kickxellomycotina fungi.</title>
        <authorList>
            <person name="Reynolds N.K."/>
            <person name="Stajich J.E."/>
            <person name="Barry K."/>
            <person name="Grigoriev I.V."/>
            <person name="Crous P."/>
            <person name="Smith M.E."/>
        </authorList>
    </citation>
    <scope>NUCLEOTIDE SEQUENCE</scope>
    <source>
        <strain evidence="3">NBRC 105414</strain>
    </source>
</reference>
<dbReference type="Gene3D" id="3.30.900.10">
    <property type="entry name" value="HORMA domain"/>
    <property type="match status" value="1"/>
</dbReference>
<dbReference type="PROSITE" id="PS50815">
    <property type="entry name" value="HORMA"/>
    <property type="match status" value="1"/>
</dbReference>
<dbReference type="Proteomes" id="UP001140217">
    <property type="component" value="Unassembled WGS sequence"/>
</dbReference>